<gene>
    <name evidence="2" type="ORF">TCDM_07939</name>
</gene>
<evidence type="ECO:0000259" key="1">
    <source>
        <dbReference type="Pfam" id="PF22925"/>
    </source>
</evidence>
<dbReference type="Gene3D" id="2.60.120.200">
    <property type="match status" value="1"/>
</dbReference>
<proteinExistence type="predicted"/>
<dbReference type="SUPFAM" id="SSF50939">
    <property type="entry name" value="Sialidases"/>
    <property type="match status" value="1"/>
</dbReference>
<dbReference type="InterPro" id="IPR008377">
    <property type="entry name" value="Sialidase_trypan"/>
</dbReference>
<dbReference type="AlphaFoldDB" id="V5BDL2"/>
<dbReference type="PRINTS" id="PR01803">
    <property type="entry name" value="TCSIALIDASE"/>
</dbReference>
<dbReference type="VEuPathDB" id="TriTrypDB:TCDM_07939"/>
<protein>
    <submittedName>
        <fullName evidence="2">Putative trans-sialidase</fullName>
    </submittedName>
</protein>
<reference evidence="2 3" key="1">
    <citation type="journal article" date="2014" name="Genome Announc.">
        <title>Trypanosoma cruzi Clone Dm28c Draft Genome Sequence.</title>
        <authorList>
            <person name="Grisard E.C."/>
            <person name="Teixeira S.M."/>
            <person name="de Almeida L.G."/>
            <person name="Stoco P.H."/>
            <person name="Gerber A.L."/>
            <person name="Talavera-Lopez C."/>
            <person name="Lima O.C."/>
            <person name="Andersson B."/>
            <person name="de Vasconcelos A.T."/>
        </authorList>
    </citation>
    <scope>NUCLEOTIDE SEQUENCE [LARGE SCALE GENOMIC DNA]</scope>
    <source>
        <strain evidence="2 3">Dm28c</strain>
    </source>
</reference>
<evidence type="ECO:0000313" key="2">
    <source>
        <dbReference type="EMBL" id="ESS64107.1"/>
    </source>
</evidence>
<dbReference type="Gene3D" id="2.120.10.10">
    <property type="match status" value="1"/>
</dbReference>
<dbReference type="GO" id="GO:0004308">
    <property type="term" value="F:exo-alpha-sialidase activity"/>
    <property type="evidence" value="ECO:0007669"/>
    <property type="project" value="InterPro"/>
</dbReference>
<dbReference type="EMBL" id="AYLP01000101">
    <property type="protein sequence ID" value="ESS64107.1"/>
    <property type="molecule type" value="Genomic_DNA"/>
</dbReference>
<sequence>MLCTQGGHASGKNKATALRLWVMHNNRSFPVGPVGMDNAVNWMLAGSLLYSDGCLHPLQRRGNGECRIISLSRLTEELSAVRSVLSTWAQKDIFFSSLSIPTAGLVAVLSGASSDDTWNDGYLCLNATVTNAVKDNDGLQLTGLGSRAIWPVNTRGDNNLRHVSLSHDFTIVASVTIEEAPSGNTPPLTAVLAHTASNHTVGLSCSHNKKWETTFECKTTTRSSTLEPKEEYQVALMLQGNKASVDVDGESLGKEEVPLTGERPPEVLRLCFGACGGHESHVTVTNVFLHNRLLIFTAMRALKDRVPAPTREAAPTPPERVRVVDSVREHVTGDITGEK</sequence>
<organism evidence="2 3">
    <name type="scientific">Trypanosoma cruzi Dm28c</name>
    <dbReference type="NCBI Taxonomy" id="1416333"/>
    <lineage>
        <taxon>Eukaryota</taxon>
        <taxon>Discoba</taxon>
        <taxon>Euglenozoa</taxon>
        <taxon>Kinetoplastea</taxon>
        <taxon>Metakinetoplastina</taxon>
        <taxon>Trypanosomatida</taxon>
        <taxon>Trypanosomatidae</taxon>
        <taxon>Trypanosoma</taxon>
        <taxon>Schizotrypanum</taxon>
    </lineage>
</organism>
<dbReference type="SUPFAM" id="SSF49899">
    <property type="entry name" value="Concanavalin A-like lectins/glucanases"/>
    <property type="match status" value="1"/>
</dbReference>
<dbReference type="OrthoDB" id="10324828at2759"/>
<comment type="caution">
    <text evidence="2">The sequence shown here is derived from an EMBL/GenBank/DDBJ whole genome shotgun (WGS) entry which is preliminary data.</text>
</comment>
<accession>V5BDL2</accession>
<evidence type="ECO:0000313" key="3">
    <source>
        <dbReference type="Proteomes" id="UP000017861"/>
    </source>
</evidence>
<feature type="domain" description="Trans-sialidase C-terminal" evidence="1">
    <location>
        <begin position="101"/>
        <end position="294"/>
    </location>
</feature>
<dbReference type="Pfam" id="PF22925">
    <property type="entry name" value="TS_C"/>
    <property type="match status" value="1"/>
</dbReference>
<dbReference type="Proteomes" id="UP000017861">
    <property type="component" value="Unassembled WGS sequence"/>
</dbReference>
<dbReference type="InterPro" id="IPR013320">
    <property type="entry name" value="ConA-like_dom_sf"/>
</dbReference>
<dbReference type="InterPro" id="IPR055239">
    <property type="entry name" value="TS_C"/>
</dbReference>
<name>V5BDL2_TRYCR</name>
<dbReference type="InterPro" id="IPR036278">
    <property type="entry name" value="Sialidase_sf"/>
</dbReference>